<organism evidence="9 10">
    <name type="scientific">Candidatus Coatesbacteria bacterium RBG_13_66_14</name>
    <dbReference type="NCBI Taxonomy" id="1817816"/>
    <lineage>
        <taxon>Bacteria</taxon>
        <taxon>Candidatus Coatesiibacteriota</taxon>
    </lineage>
</organism>
<keyword evidence="5 8" id="KW-0249">Electron transport</keyword>
<dbReference type="GO" id="GO:0005886">
    <property type="term" value="C:plasma membrane"/>
    <property type="evidence" value="ECO:0007669"/>
    <property type="project" value="UniProtKB-SubCell"/>
</dbReference>
<comment type="caution">
    <text evidence="9">The sequence shown here is derived from an EMBL/GenBank/DDBJ whole genome shotgun (WGS) entry which is preliminary data.</text>
</comment>
<comment type="subunit">
    <text evidence="8">The complex is composed of six subunits: RnfA, RnfB, RnfC, RnfD, RnfE and RnfG.</text>
</comment>
<feature type="transmembrane region" description="Helical" evidence="8">
    <location>
        <begin position="47"/>
        <end position="67"/>
    </location>
</feature>
<dbReference type="PANTHER" id="PTHR30335:SF0">
    <property type="entry name" value="ION-TRANSLOCATING OXIDOREDUCTASE COMPLEX SUBUNIT A"/>
    <property type="match status" value="1"/>
</dbReference>
<feature type="transmembrane region" description="Helical" evidence="8">
    <location>
        <begin position="6"/>
        <end position="26"/>
    </location>
</feature>
<dbReference type="PANTHER" id="PTHR30335">
    <property type="entry name" value="INTEGRAL MEMBRANE PROTEIN OF SOXR-REDUCING COMPLEX"/>
    <property type="match status" value="1"/>
</dbReference>
<proteinExistence type="inferred from homology"/>
<accession>A0A1F5F3H8</accession>
<dbReference type="InterPro" id="IPR050133">
    <property type="entry name" value="NqrDE/RnfAE_oxidrdctase"/>
</dbReference>
<evidence type="ECO:0000256" key="2">
    <source>
        <dbReference type="ARBA" id="ARBA00022448"/>
    </source>
</evidence>
<reference evidence="9 10" key="1">
    <citation type="journal article" date="2016" name="Nat. Commun.">
        <title>Thousands of microbial genomes shed light on interconnected biogeochemical processes in an aquifer system.</title>
        <authorList>
            <person name="Anantharaman K."/>
            <person name="Brown C.T."/>
            <person name="Hug L.A."/>
            <person name="Sharon I."/>
            <person name="Castelle C.J."/>
            <person name="Probst A.J."/>
            <person name="Thomas B.C."/>
            <person name="Singh A."/>
            <person name="Wilkins M.J."/>
            <person name="Karaoz U."/>
            <person name="Brodie E.L."/>
            <person name="Williams K.H."/>
            <person name="Hubbard S.S."/>
            <person name="Banfield J.F."/>
        </authorList>
    </citation>
    <scope>NUCLEOTIDE SEQUENCE [LARGE SCALE GENOMIC DNA]</scope>
</reference>
<dbReference type="NCBIfam" id="NF003481">
    <property type="entry name" value="PRK05151.1"/>
    <property type="match status" value="1"/>
</dbReference>
<gene>
    <name evidence="8" type="primary">rnfA</name>
    <name evidence="9" type="ORF">A2Y64_07310</name>
</gene>
<protein>
    <recommendedName>
        <fullName evidence="8">Ion-translocating oxidoreductase complex subunit A</fullName>
        <ecNumber evidence="8">7.-.-.-</ecNumber>
    </recommendedName>
    <alternativeName>
        <fullName evidence="8">Rnf electron transport complex subunit A</fullName>
    </alternativeName>
</protein>
<keyword evidence="8" id="KW-1003">Cell membrane</keyword>
<sequence>MSYGVQLILLFIGAVLVNNFVLMRYLGLCPYLGVSKQFDSAFGMGMAVIFVLFLAAVVTWPIYYFILVPLDLAWMRTIFFILVIAGLVQTVEIILQKSVPSLYRALGIFLPLITTNCAVLGVTVLNIDSGFDFLQSAVHAIGAGVGFTLALLLMAGLRERMEVGNVPKPMRGLPIAFITAGLMSVAFLGFSGLIPE</sequence>
<feature type="transmembrane region" description="Helical" evidence="8">
    <location>
        <begin position="73"/>
        <end position="95"/>
    </location>
</feature>
<evidence type="ECO:0000313" key="10">
    <source>
        <dbReference type="Proteomes" id="UP000177187"/>
    </source>
</evidence>
<dbReference type="PIRSF" id="PIRSF006102">
    <property type="entry name" value="NQR_DE"/>
    <property type="match status" value="1"/>
</dbReference>
<feature type="transmembrane region" description="Helical" evidence="8">
    <location>
        <begin position="102"/>
        <end position="127"/>
    </location>
</feature>
<name>A0A1F5F3H8_9BACT</name>
<keyword evidence="4 8" id="KW-1278">Translocase</keyword>
<dbReference type="GO" id="GO:0022900">
    <property type="term" value="P:electron transport chain"/>
    <property type="evidence" value="ECO:0007669"/>
    <property type="project" value="UniProtKB-UniRule"/>
</dbReference>
<comment type="similarity">
    <text evidence="8">Belongs to the NqrDE/RnfAE family.</text>
</comment>
<feature type="transmembrane region" description="Helical" evidence="8">
    <location>
        <begin position="133"/>
        <end position="154"/>
    </location>
</feature>
<keyword evidence="6 8" id="KW-1133">Transmembrane helix</keyword>
<dbReference type="HAMAP" id="MF_00459">
    <property type="entry name" value="RsxA_RnfA"/>
    <property type="match status" value="1"/>
</dbReference>
<dbReference type="GO" id="GO:0012505">
    <property type="term" value="C:endomembrane system"/>
    <property type="evidence" value="ECO:0007669"/>
    <property type="project" value="UniProtKB-SubCell"/>
</dbReference>
<dbReference type="InterPro" id="IPR011293">
    <property type="entry name" value="Ion_transpt_RnfA/RsxA"/>
</dbReference>
<evidence type="ECO:0000256" key="3">
    <source>
        <dbReference type="ARBA" id="ARBA00022692"/>
    </source>
</evidence>
<evidence type="ECO:0000313" key="9">
    <source>
        <dbReference type="EMBL" id="OGD73904.1"/>
    </source>
</evidence>
<comment type="function">
    <text evidence="8">Part of a membrane-bound complex that couples electron transfer with translocation of ions across the membrane.</text>
</comment>
<evidence type="ECO:0000256" key="4">
    <source>
        <dbReference type="ARBA" id="ARBA00022967"/>
    </source>
</evidence>
<dbReference type="InterPro" id="IPR003667">
    <property type="entry name" value="NqrDE/RnfAE"/>
</dbReference>
<keyword evidence="3 8" id="KW-0812">Transmembrane</keyword>
<comment type="subcellular location">
    <subcellularLocation>
        <location evidence="8">Cell membrane</location>
        <topology evidence="8">Multi-pass membrane protein</topology>
    </subcellularLocation>
    <subcellularLocation>
        <location evidence="1">Endomembrane system</location>
        <topology evidence="1">Multi-pass membrane protein</topology>
    </subcellularLocation>
</comment>
<dbReference type="AlphaFoldDB" id="A0A1F5F3H8"/>
<keyword evidence="7 8" id="KW-0472">Membrane</keyword>
<evidence type="ECO:0000256" key="5">
    <source>
        <dbReference type="ARBA" id="ARBA00022982"/>
    </source>
</evidence>
<dbReference type="NCBIfam" id="TIGR01943">
    <property type="entry name" value="rnfA"/>
    <property type="match status" value="1"/>
</dbReference>
<evidence type="ECO:0000256" key="1">
    <source>
        <dbReference type="ARBA" id="ARBA00004127"/>
    </source>
</evidence>
<keyword evidence="2 8" id="KW-0813">Transport</keyword>
<dbReference type="EC" id="7.-.-.-" evidence="8"/>
<dbReference type="STRING" id="1817816.A2Y64_07310"/>
<evidence type="ECO:0000256" key="8">
    <source>
        <dbReference type="HAMAP-Rule" id="MF_00459"/>
    </source>
</evidence>
<evidence type="ECO:0000256" key="6">
    <source>
        <dbReference type="ARBA" id="ARBA00022989"/>
    </source>
</evidence>
<dbReference type="EMBL" id="MFAF01000111">
    <property type="protein sequence ID" value="OGD73904.1"/>
    <property type="molecule type" value="Genomic_DNA"/>
</dbReference>
<feature type="transmembrane region" description="Helical" evidence="8">
    <location>
        <begin position="175"/>
        <end position="194"/>
    </location>
</feature>
<dbReference type="Pfam" id="PF02508">
    <property type="entry name" value="Rnf-Nqr"/>
    <property type="match status" value="1"/>
</dbReference>
<evidence type="ECO:0000256" key="7">
    <source>
        <dbReference type="ARBA" id="ARBA00023136"/>
    </source>
</evidence>
<dbReference type="Proteomes" id="UP000177187">
    <property type="component" value="Unassembled WGS sequence"/>
</dbReference>